<protein>
    <recommendedName>
        <fullName evidence="2">feruloyl esterase</fullName>
        <ecNumber evidence="2">3.1.1.73</ecNumber>
    </recommendedName>
</protein>
<dbReference type="InterPro" id="IPR029058">
    <property type="entry name" value="AB_hydrolase_fold"/>
</dbReference>
<keyword evidence="6 11" id="KW-0378">Hydrolase</keyword>
<dbReference type="EMBL" id="MU006788">
    <property type="protein sequence ID" value="KAF2639028.1"/>
    <property type="molecule type" value="Genomic_DNA"/>
</dbReference>
<dbReference type="EC" id="3.1.1.73" evidence="2"/>
<evidence type="ECO:0000256" key="6">
    <source>
        <dbReference type="ARBA" id="ARBA00022801"/>
    </source>
</evidence>
<feature type="chain" id="PRO_5032705382" description="feruloyl esterase" evidence="10">
    <location>
        <begin position="18"/>
        <end position="322"/>
    </location>
</feature>
<gene>
    <name evidence="11" type="ORF">P280DRAFT_519869</name>
</gene>
<dbReference type="OrthoDB" id="424610at2759"/>
<evidence type="ECO:0000256" key="3">
    <source>
        <dbReference type="ARBA" id="ARBA00022525"/>
    </source>
</evidence>
<dbReference type="GO" id="GO:0030600">
    <property type="term" value="F:feruloyl esterase activity"/>
    <property type="evidence" value="ECO:0007669"/>
    <property type="project" value="UniProtKB-EC"/>
</dbReference>
<evidence type="ECO:0000256" key="2">
    <source>
        <dbReference type="ARBA" id="ARBA00013091"/>
    </source>
</evidence>
<evidence type="ECO:0000256" key="7">
    <source>
        <dbReference type="ARBA" id="ARBA00023277"/>
    </source>
</evidence>
<evidence type="ECO:0000256" key="5">
    <source>
        <dbReference type="ARBA" id="ARBA00022729"/>
    </source>
</evidence>
<dbReference type="GO" id="GO:0045493">
    <property type="term" value="P:xylan catabolic process"/>
    <property type="evidence" value="ECO:0007669"/>
    <property type="project" value="UniProtKB-KW"/>
</dbReference>
<keyword evidence="7" id="KW-0119">Carbohydrate metabolism</keyword>
<evidence type="ECO:0000256" key="1">
    <source>
        <dbReference type="ARBA" id="ARBA00004613"/>
    </source>
</evidence>
<dbReference type="Proteomes" id="UP000799753">
    <property type="component" value="Unassembled WGS sequence"/>
</dbReference>
<keyword evidence="4" id="KW-0858">Xylan degradation</keyword>
<dbReference type="SUPFAM" id="SSF53474">
    <property type="entry name" value="alpha/beta-Hydrolases"/>
    <property type="match status" value="1"/>
</dbReference>
<dbReference type="PANTHER" id="PTHR38050:SF2">
    <property type="entry name" value="FERULOYL ESTERASE C-RELATED"/>
    <property type="match status" value="1"/>
</dbReference>
<reference evidence="11" key="1">
    <citation type="journal article" date="2020" name="Stud. Mycol.">
        <title>101 Dothideomycetes genomes: a test case for predicting lifestyles and emergence of pathogens.</title>
        <authorList>
            <person name="Haridas S."/>
            <person name="Albert R."/>
            <person name="Binder M."/>
            <person name="Bloem J."/>
            <person name="Labutti K."/>
            <person name="Salamov A."/>
            <person name="Andreopoulos B."/>
            <person name="Baker S."/>
            <person name="Barry K."/>
            <person name="Bills G."/>
            <person name="Bluhm B."/>
            <person name="Cannon C."/>
            <person name="Castanera R."/>
            <person name="Culley D."/>
            <person name="Daum C."/>
            <person name="Ezra D."/>
            <person name="Gonzalez J."/>
            <person name="Henrissat B."/>
            <person name="Kuo A."/>
            <person name="Liang C."/>
            <person name="Lipzen A."/>
            <person name="Lutzoni F."/>
            <person name="Magnuson J."/>
            <person name="Mondo S."/>
            <person name="Nolan M."/>
            <person name="Ohm R."/>
            <person name="Pangilinan J."/>
            <person name="Park H.-J."/>
            <person name="Ramirez L."/>
            <person name="Alfaro M."/>
            <person name="Sun H."/>
            <person name="Tritt A."/>
            <person name="Yoshinaga Y."/>
            <person name="Zwiers L.-H."/>
            <person name="Turgeon B."/>
            <person name="Goodwin S."/>
            <person name="Spatafora J."/>
            <person name="Crous P."/>
            <person name="Grigoriev I."/>
        </authorList>
    </citation>
    <scope>NUCLEOTIDE SEQUENCE</scope>
    <source>
        <strain evidence="11">CBS 473.64</strain>
    </source>
</reference>
<sequence>MKSTAAAIFTFVAGVIAAESSGCSKTSLPDDIELGKPFDLDIDSTSINDTTSTRNYRIQVPKSYKPGNAVPLMLSFHGRTKTAKNQYHLSQFSNSSFGFEGIAVYPQGIKKVGTDSSYQWQGDVEAPSYINDVKFTLELIDHVEKNYCINTSQIYASGKSNGGGFTGLLACDADATKKIAAFAAVSGAWYLDKDTQQLPACNPSRKPIPFLEFHGIIDDTIKYEGGNNSRDNGNTTNIPAYINAWAERDGLDVNANKTGTLCSGYQEVTTFKWGETLQHYRYSNFGHWWMSEFGNSDKENVTTCKEAAATSVILKWIQQWSL</sequence>
<keyword evidence="8" id="KW-0624">Polysaccharide degradation</keyword>
<keyword evidence="3" id="KW-0964">Secreted</keyword>
<accession>A0A6A6RXT5</accession>
<dbReference type="AlphaFoldDB" id="A0A6A6RXT5"/>
<keyword evidence="5 10" id="KW-0732">Signal</keyword>
<evidence type="ECO:0000256" key="9">
    <source>
        <dbReference type="ARBA" id="ARBA00034075"/>
    </source>
</evidence>
<comment type="catalytic activity">
    <reaction evidence="9">
        <text>feruloyl-polysaccharide + H2O = ferulate + polysaccharide.</text>
        <dbReference type="EC" id="3.1.1.73"/>
    </reaction>
</comment>
<evidence type="ECO:0000256" key="8">
    <source>
        <dbReference type="ARBA" id="ARBA00023326"/>
    </source>
</evidence>
<feature type="signal peptide" evidence="10">
    <location>
        <begin position="1"/>
        <end position="17"/>
    </location>
</feature>
<keyword evidence="12" id="KW-1185">Reference proteome</keyword>
<dbReference type="Gene3D" id="3.40.50.1820">
    <property type="entry name" value="alpha/beta hydrolase"/>
    <property type="match status" value="1"/>
</dbReference>
<dbReference type="GO" id="GO:0005576">
    <property type="term" value="C:extracellular region"/>
    <property type="evidence" value="ECO:0007669"/>
    <property type="project" value="UniProtKB-SubCell"/>
</dbReference>
<dbReference type="PANTHER" id="PTHR38050">
    <property type="match status" value="1"/>
</dbReference>
<name>A0A6A6RXT5_9PLEO</name>
<comment type="subcellular location">
    <subcellularLocation>
        <location evidence="1">Secreted</location>
    </subcellularLocation>
</comment>
<evidence type="ECO:0000256" key="10">
    <source>
        <dbReference type="SAM" id="SignalP"/>
    </source>
</evidence>
<evidence type="ECO:0000313" key="11">
    <source>
        <dbReference type="EMBL" id="KAF2639028.1"/>
    </source>
</evidence>
<evidence type="ECO:0000256" key="4">
    <source>
        <dbReference type="ARBA" id="ARBA00022651"/>
    </source>
</evidence>
<evidence type="ECO:0000313" key="12">
    <source>
        <dbReference type="Proteomes" id="UP000799753"/>
    </source>
</evidence>
<organism evidence="11 12">
    <name type="scientific">Massarina eburnea CBS 473.64</name>
    <dbReference type="NCBI Taxonomy" id="1395130"/>
    <lineage>
        <taxon>Eukaryota</taxon>
        <taxon>Fungi</taxon>
        <taxon>Dikarya</taxon>
        <taxon>Ascomycota</taxon>
        <taxon>Pezizomycotina</taxon>
        <taxon>Dothideomycetes</taxon>
        <taxon>Pleosporomycetidae</taxon>
        <taxon>Pleosporales</taxon>
        <taxon>Massarineae</taxon>
        <taxon>Massarinaceae</taxon>
        <taxon>Massarina</taxon>
    </lineage>
</organism>
<proteinExistence type="predicted"/>
<dbReference type="InterPro" id="IPR043595">
    <property type="entry name" value="FaeB/C/D"/>
</dbReference>